<protein>
    <recommendedName>
        <fullName evidence="1">Transposase DDE domain-containing protein</fullName>
    </recommendedName>
</protein>
<keyword evidence="3" id="KW-1185">Reference proteome</keyword>
<gene>
    <name evidence="2" type="ORF">HDF17_002162</name>
</gene>
<feature type="domain" description="Transposase DDE" evidence="1">
    <location>
        <begin position="2"/>
        <end position="41"/>
    </location>
</feature>
<organism evidence="2 3">
    <name type="scientific">Granulicella arctica</name>
    <dbReference type="NCBI Taxonomy" id="940613"/>
    <lineage>
        <taxon>Bacteria</taxon>
        <taxon>Pseudomonadati</taxon>
        <taxon>Acidobacteriota</taxon>
        <taxon>Terriglobia</taxon>
        <taxon>Terriglobales</taxon>
        <taxon>Acidobacteriaceae</taxon>
        <taxon>Granulicella</taxon>
    </lineage>
</organism>
<comment type="caution">
    <text evidence="2">The sequence shown here is derived from an EMBL/GenBank/DDBJ whole genome shotgun (WGS) entry which is preliminary data.</text>
</comment>
<name>A0A7Y9TL65_9BACT</name>
<evidence type="ECO:0000259" key="1">
    <source>
        <dbReference type="Pfam" id="PF13751"/>
    </source>
</evidence>
<accession>A0A7Y9TL65</accession>
<reference evidence="2 3" key="1">
    <citation type="submission" date="2020-07" db="EMBL/GenBank/DDBJ databases">
        <title>Genomic Encyclopedia of Type Strains, Phase IV (KMG-V): Genome sequencing to study the core and pangenomes of soil and plant-associated prokaryotes.</title>
        <authorList>
            <person name="Whitman W."/>
        </authorList>
    </citation>
    <scope>NUCLEOTIDE SEQUENCE [LARGE SCALE GENOMIC DNA]</scope>
    <source>
        <strain evidence="2 3">X4EP2</strain>
    </source>
</reference>
<evidence type="ECO:0000313" key="2">
    <source>
        <dbReference type="EMBL" id="NYF79842.1"/>
    </source>
</evidence>
<evidence type="ECO:0000313" key="3">
    <source>
        <dbReference type="Proteomes" id="UP000589520"/>
    </source>
</evidence>
<dbReference type="Pfam" id="PF13751">
    <property type="entry name" value="DDE_Tnp_1_6"/>
    <property type="match status" value="1"/>
</dbReference>
<dbReference type="EMBL" id="JACCCW010000002">
    <property type="protein sequence ID" value="NYF79842.1"/>
    <property type="molecule type" value="Genomic_DNA"/>
</dbReference>
<dbReference type="AlphaFoldDB" id="A0A7Y9TL65"/>
<dbReference type="Proteomes" id="UP000589520">
    <property type="component" value="Unassembled WGS sequence"/>
</dbReference>
<proteinExistence type="predicted"/>
<sequence length="58" mass="6575">MEKPFGWLKQTGPLAQLKLRGLAKVDLVFVFSCAAHNLMRLPKLFANEQQQKPQPHCA</sequence>
<dbReference type="InterPro" id="IPR025668">
    <property type="entry name" value="Tnp_DDE_dom"/>
</dbReference>